<dbReference type="RefSeq" id="WP_146527079.1">
    <property type="nucleotide sequence ID" value="NZ_SJPV01000004.1"/>
</dbReference>
<sequence>MATIRFVCWPGTTTAYLTSLGDTTGDSNPSGYPVTQLAGTIHQIEVAGLTGPWYLGAGDIEGLSGGYVERVDLVDADVLIDTTKPDFTSSSTCDHTEVLSAIESIDAKLVGRVVTTQPVVAEGQITSPVIIGDDYLARHNRAFIWSITPVANVPITSATCRFGAKHQSLSDSFLVTGTVVANNDRWDLVFELTHSDTESLRAGTYAWSVEVTDDSDAEITTICGTMELAAKQT</sequence>
<reference evidence="1 2" key="1">
    <citation type="submission" date="2019-02" db="EMBL/GenBank/DDBJ databases">
        <title>Deep-cultivation of Planctomycetes and their phenomic and genomic characterization uncovers novel biology.</title>
        <authorList>
            <person name="Wiegand S."/>
            <person name="Jogler M."/>
            <person name="Boedeker C."/>
            <person name="Pinto D."/>
            <person name="Vollmers J."/>
            <person name="Rivas-Marin E."/>
            <person name="Kohn T."/>
            <person name="Peeters S.H."/>
            <person name="Heuer A."/>
            <person name="Rast P."/>
            <person name="Oberbeckmann S."/>
            <person name="Bunk B."/>
            <person name="Jeske O."/>
            <person name="Meyerdierks A."/>
            <person name="Storesund J.E."/>
            <person name="Kallscheuer N."/>
            <person name="Luecker S."/>
            <person name="Lage O.M."/>
            <person name="Pohl T."/>
            <person name="Merkel B.J."/>
            <person name="Hornburger P."/>
            <person name="Mueller R.-W."/>
            <person name="Bruemmer F."/>
            <person name="Labrenz M."/>
            <person name="Spormann A.M."/>
            <person name="Op Den Camp H."/>
            <person name="Overmann J."/>
            <person name="Amann R."/>
            <person name="Jetten M.S.M."/>
            <person name="Mascher T."/>
            <person name="Medema M.H."/>
            <person name="Devos D.P."/>
            <person name="Kaster A.-K."/>
            <person name="Ovreas L."/>
            <person name="Rohde M."/>
            <person name="Galperin M.Y."/>
            <person name="Jogler C."/>
        </authorList>
    </citation>
    <scope>NUCLEOTIDE SEQUENCE [LARGE SCALE GENOMIC DNA]</scope>
    <source>
        <strain evidence="1 2">Poly41</strain>
    </source>
</reference>
<accession>A0A5C6DPV0</accession>
<name>A0A5C6DPV0_9BACT</name>
<dbReference type="Proteomes" id="UP000319143">
    <property type="component" value="Unassembled WGS sequence"/>
</dbReference>
<gene>
    <name evidence="1" type="ORF">Poly41_31190</name>
</gene>
<protein>
    <submittedName>
        <fullName evidence="1">Uncharacterized protein</fullName>
    </submittedName>
</protein>
<proteinExistence type="predicted"/>
<evidence type="ECO:0000313" key="1">
    <source>
        <dbReference type="EMBL" id="TWU38642.1"/>
    </source>
</evidence>
<comment type="caution">
    <text evidence="1">The sequence shown here is derived from an EMBL/GenBank/DDBJ whole genome shotgun (WGS) entry which is preliminary data.</text>
</comment>
<dbReference type="AlphaFoldDB" id="A0A5C6DPV0"/>
<organism evidence="1 2">
    <name type="scientific">Novipirellula artificiosorum</name>
    <dbReference type="NCBI Taxonomy" id="2528016"/>
    <lineage>
        <taxon>Bacteria</taxon>
        <taxon>Pseudomonadati</taxon>
        <taxon>Planctomycetota</taxon>
        <taxon>Planctomycetia</taxon>
        <taxon>Pirellulales</taxon>
        <taxon>Pirellulaceae</taxon>
        <taxon>Novipirellula</taxon>
    </lineage>
</organism>
<evidence type="ECO:0000313" key="2">
    <source>
        <dbReference type="Proteomes" id="UP000319143"/>
    </source>
</evidence>
<dbReference type="EMBL" id="SJPV01000004">
    <property type="protein sequence ID" value="TWU38642.1"/>
    <property type="molecule type" value="Genomic_DNA"/>
</dbReference>
<keyword evidence="2" id="KW-1185">Reference proteome</keyword>